<dbReference type="Gene3D" id="2.60.120.10">
    <property type="entry name" value="Jelly Rolls"/>
    <property type="match status" value="1"/>
</dbReference>
<dbReference type="STRING" id="665467.SAMN02982931_03542"/>
<name>A0A1G6DLL9_9HYPH</name>
<evidence type="ECO:0008006" key="3">
    <source>
        <dbReference type="Google" id="ProtNLM"/>
    </source>
</evidence>
<protein>
    <recommendedName>
        <fullName evidence="3">Cupin domain-containing protein</fullName>
    </recommendedName>
</protein>
<organism evidence="1 2">
    <name type="scientific">Bauldia litoralis</name>
    <dbReference type="NCBI Taxonomy" id="665467"/>
    <lineage>
        <taxon>Bacteria</taxon>
        <taxon>Pseudomonadati</taxon>
        <taxon>Pseudomonadota</taxon>
        <taxon>Alphaproteobacteria</taxon>
        <taxon>Hyphomicrobiales</taxon>
        <taxon>Kaistiaceae</taxon>
        <taxon>Bauldia</taxon>
    </lineage>
</organism>
<dbReference type="SUPFAM" id="SSF51182">
    <property type="entry name" value="RmlC-like cupins"/>
    <property type="match status" value="1"/>
</dbReference>
<dbReference type="InterPro" id="IPR011051">
    <property type="entry name" value="RmlC_Cupin_sf"/>
</dbReference>
<dbReference type="AlphaFoldDB" id="A0A1G6DLL9"/>
<accession>A0A1G6DLL9</accession>
<evidence type="ECO:0000313" key="1">
    <source>
        <dbReference type="EMBL" id="SDB45715.1"/>
    </source>
</evidence>
<reference evidence="1 2" key="1">
    <citation type="submission" date="2016-10" db="EMBL/GenBank/DDBJ databases">
        <authorList>
            <person name="de Groot N.N."/>
        </authorList>
    </citation>
    <scope>NUCLEOTIDE SEQUENCE [LARGE SCALE GENOMIC DNA]</scope>
    <source>
        <strain evidence="1 2">ATCC 35022</strain>
    </source>
</reference>
<evidence type="ECO:0000313" key="2">
    <source>
        <dbReference type="Proteomes" id="UP000199071"/>
    </source>
</evidence>
<dbReference type="InterPro" id="IPR014710">
    <property type="entry name" value="RmlC-like_jellyroll"/>
</dbReference>
<proteinExistence type="predicted"/>
<sequence>MSSDSEPQVQVIDSGVNHKKLALIKGKGTAFAVLWPGNGARFRTMQILQMEAGDETIDLRHPHDCVYYVSNGAGQVRDLSSGAAQDLIEGSIVHIDARDGYRIEAGADGMRMVGGPVPADPELYASLTAEFAQ</sequence>
<keyword evidence="2" id="KW-1185">Reference proteome</keyword>
<dbReference type="Proteomes" id="UP000199071">
    <property type="component" value="Unassembled WGS sequence"/>
</dbReference>
<dbReference type="EMBL" id="FMXQ01000007">
    <property type="protein sequence ID" value="SDB45715.1"/>
    <property type="molecule type" value="Genomic_DNA"/>
</dbReference>
<gene>
    <name evidence="1" type="ORF">SAMN02982931_03542</name>
</gene>